<comment type="caution">
    <text evidence="2">The sequence shown here is derived from an EMBL/GenBank/DDBJ whole genome shotgun (WGS) entry which is preliminary data.</text>
</comment>
<gene>
    <name evidence="2" type="ORF">HLB29_07270</name>
</gene>
<feature type="transmembrane region" description="Helical" evidence="1">
    <location>
        <begin position="173"/>
        <end position="204"/>
    </location>
</feature>
<dbReference type="EMBL" id="JABGBW010000006">
    <property type="protein sequence ID" value="MBC2576485.1"/>
    <property type="molecule type" value="Genomic_DNA"/>
</dbReference>
<feature type="transmembrane region" description="Helical" evidence="1">
    <location>
        <begin position="224"/>
        <end position="250"/>
    </location>
</feature>
<feature type="transmembrane region" description="Helical" evidence="1">
    <location>
        <begin position="6"/>
        <end position="25"/>
    </location>
</feature>
<evidence type="ECO:0000313" key="3">
    <source>
        <dbReference type="Proteomes" id="UP000713904"/>
    </source>
</evidence>
<keyword evidence="1" id="KW-0812">Transmembrane</keyword>
<protein>
    <submittedName>
        <fullName evidence="2">Glycosyl transferase</fullName>
    </submittedName>
</protein>
<dbReference type="Proteomes" id="UP000713904">
    <property type="component" value="Unassembled WGS sequence"/>
</dbReference>
<name>A0ABR6TM38_9FIRM</name>
<feature type="transmembrane region" description="Helical" evidence="1">
    <location>
        <begin position="141"/>
        <end position="161"/>
    </location>
</feature>
<keyword evidence="3" id="KW-1185">Reference proteome</keyword>
<evidence type="ECO:0000313" key="2">
    <source>
        <dbReference type="EMBL" id="MBC2576485.1"/>
    </source>
</evidence>
<dbReference type="RefSeq" id="WP_185624507.1">
    <property type="nucleotide sequence ID" value="NZ_JABGBW010000006.1"/>
</dbReference>
<accession>A0ABR6TM38</accession>
<sequence>MYTYLMLLMLFCIGIAVTLICIPMLNRMLDECGMIRQNFRGDLIPVGMGIVFIPAMVVNSVILLFSNVDSERMLSIYILLFGIMAMSFAGIIDDSIGNRNVTGIKGHFKSMFKGKLTTGGLKAMLGGLVGLLISVTISKSLSGIIVGTLVIALSTNFINLLDLRPGRAIKVYLFLIILSMPFCSNFNREIMMIILPSVIAYFYYDLKALAMMGDAGSNVLGVSLGIFVVLSFNIKVQIVWLILLILIHILTEIFSLTKIIANNKVLNYIDKLGRN</sequence>
<organism evidence="2 3">
    <name type="scientific">Peptostreptococcus canis</name>
    <dbReference type="NCBI Taxonomy" id="1159213"/>
    <lineage>
        <taxon>Bacteria</taxon>
        <taxon>Bacillati</taxon>
        <taxon>Bacillota</taxon>
        <taxon>Clostridia</taxon>
        <taxon>Peptostreptococcales</taxon>
        <taxon>Peptostreptococcaceae</taxon>
        <taxon>Peptostreptococcus</taxon>
    </lineage>
</organism>
<keyword evidence="1" id="KW-0472">Membrane</keyword>
<feature type="transmembrane region" description="Helical" evidence="1">
    <location>
        <begin position="74"/>
        <end position="96"/>
    </location>
</feature>
<proteinExistence type="predicted"/>
<keyword evidence="2" id="KW-0808">Transferase</keyword>
<evidence type="ECO:0000256" key="1">
    <source>
        <dbReference type="SAM" id="Phobius"/>
    </source>
</evidence>
<reference evidence="2 3" key="1">
    <citation type="submission" date="2020-05" db="EMBL/GenBank/DDBJ databases">
        <title>Draft genome of xy-202 and genomic insight in genome of the genus Peptostreptococcus.</title>
        <authorList>
            <person name="Zhang Z."/>
        </authorList>
    </citation>
    <scope>NUCLEOTIDE SEQUENCE [LARGE SCALE GENOMIC DNA]</scope>
    <source>
        <strain evidence="2 3">DSM 27025</strain>
    </source>
</reference>
<feature type="transmembrane region" description="Helical" evidence="1">
    <location>
        <begin position="46"/>
        <end position="68"/>
    </location>
</feature>
<dbReference type="GO" id="GO:0016740">
    <property type="term" value="F:transferase activity"/>
    <property type="evidence" value="ECO:0007669"/>
    <property type="project" value="UniProtKB-KW"/>
</dbReference>
<keyword evidence="1" id="KW-1133">Transmembrane helix</keyword>